<protein>
    <submittedName>
        <fullName evidence="2">Uncharacterized protein</fullName>
    </submittedName>
</protein>
<evidence type="ECO:0000313" key="3">
    <source>
        <dbReference type="Proteomes" id="UP000660801"/>
    </source>
</evidence>
<gene>
    <name evidence="2" type="ORF">GCM10011510_08970</name>
</gene>
<evidence type="ECO:0000313" key="2">
    <source>
        <dbReference type="EMBL" id="GGE29901.1"/>
    </source>
</evidence>
<reference evidence="2" key="1">
    <citation type="journal article" date="2014" name="Int. J. Syst. Evol. Microbiol.">
        <title>Complete genome sequence of Corynebacterium casei LMG S-19264T (=DSM 44701T), isolated from a smear-ripened cheese.</title>
        <authorList>
            <consortium name="US DOE Joint Genome Institute (JGI-PGF)"/>
            <person name="Walter F."/>
            <person name="Albersmeier A."/>
            <person name="Kalinowski J."/>
            <person name="Ruckert C."/>
        </authorList>
    </citation>
    <scope>NUCLEOTIDE SEQUENCE</scope>
    <source>
        <strain evidence="2">CGMCC 1.15533</strain>
    </source>
</reference>
<keyword evidence="1" id="KW-0812">Transmembrane</keyword>
<keyword evidence="1" id="KW-1133">Transmembrane helix</keyword>
<organism evidence="2 3">
    <name type="scientific">Streptococcus himalayensis</name>
    <dbReference type="NCBI Taxonomy" id="1888195"/>
    <lineage>
        <taxon>Bacteria</taxon>
        <taxon>Bacillati</taxon>
        <taxon>Bacillota</taxon>
        <taxon>Bacilli</taxon>
        <taxon>Lactobacillales</taxon>
        <taxon>Streptococcaceae</taxon>
        <taxon>Streptococcus</taxon>
    </lineage>
</organism>
<sequence length="55" mass="6335">MKKDDWSYLSKIKVSIFATFLDGSNLNNLFLYLSCSSAKKSFCLAYLVYLISQQK</sequence>
<evidence type="ECO:0000256" key="1">
    <source>
        <dbReference type="SAM" id="Phobius"/>
    </source>
</evidence>
<keyword evidence="3" id="KW-1185">Reference proteome</keyword>
<name>A0A917A6Y2_9STRE</name>
<comment type="caution">
    <text evidence="2">The sequence shown here is derived from an EMBL/GenBank/DDBJ whole genome shotgun (WGS) entry which is preliminary data.</text>
</comment>
<accession>A0A917A6Y2</accession>
<dbReference type="EMBL" id="BMJN01000011">
    <property type="protein sequence ID" value="GGE29901.1"/>
    <property type="molecule type" value="Genomic_DNA"/>
</dbReference>
<reference evidence="2" key="2">
    <citation type="submission" date="2020-09" db="EMBL/GenBank/DDBJ databases">
        <authorList>
            <person name="Sun Q."/>
            <person name="Zhou Y."/>
        </authorList>
    </citation>
    <scope>NUCLEOTIDE SEQUENCE</scope>
    <source>
        <strain evidence="2">CGMCC 1.15533</strain>
    </source>
</reference>
<proteinExistence type="predicted"/>
<feature type="transmembrane region" description="Helical" evidence="1">
    <location>
        <begin position="29"/>
        <end position="51"/>
    </location>
</feature>
<dbReference type="AlphaFoldDB" id="A0A917A6Y2"/>
<keyword evidence="1" id="KW-0472">Membrane</keyword>
<dbReference type="Proteomes" id="UP000660801">
    <property type="component" value="Unassembled WGS sequence"/>
</dbReference>